<feature type="compositionally biased region" description="Pro residues" evidence="1">
    <location>
        <begin position="163"/>
        <end position="181"/>
    </location>
</feature>
<dbReference type="AlphaFoldDB" id="A0ABD1TD72"/>
<evidence type="ECO:0000313" key="4">
    <source>
        <dbReference type="Proteomes" id="UP001604336"/>
    </source>
</evidence>
<proteinExistence type="predicted"/>
<feature type="signal peptide" evidence="2">
    <location>
        <begin position="1"/>
        <end position="19"/>
    </location>
</feature>
<evidence type="ECO:0000313" key="3">
    <source>
        <dbReference type="EMBL" id="KAL2510681.1"/>
    </source>
</evidence>
<feature type="region of interest" description="Disordered" evidence="1">
    <location>
        <begin position="157"/>
        <end position="197"/>
    </location>
</feature>
<keyword evidence="2" id="KW-0732">Signal</keyword>
<evidence type="ECO:0000256" key="1">
    <source>
        <dbReference type="SAM" id="MobiDB-lite"/>
    </source>
</evidence>
<name>A0ABD1TD72_9LAMI</name>
<keyword evidence="4" id="KW-1185">Reference proteome</keyword>
<dbReference type="EMBL" id="JBFOLK010000005">
    <property type="protein sequence ID" value="KAL2510681.1"/>
    <property type="molecule type" value="Genomic_DNA"/>
</dbReference>
<organism evidence="3 4">
    <name type="scientific">Abeliophyllum distichum</name>
    <dbReference type="NCBI Taxonomy" id="126358"/>
    <lineage>
        <taxon>Eukaryota</taxon>
        <taxon>Viridiplantae</taxon>
        <taxon>Streptophyta</taxon>
        <taxon>Embryophyta</taxon>
        <taxon>Tracheophyta</taxon>
        <taxon>Spermatophyta</taxon>
        <taxon>Magnoliopsida</taxon>
        <taxon>eudicotyledons</taxon>
        <taxon>Gunneridae</taxon>
        <taxon>Pentapetalae</taxon>
        <taxon>asterids</taxon>
        <taxon>lamiids</taxon>
        <taxon>Lamiales</taxon>
        <taxon>Oleaceae</taxon>
        <taxon>Forsythieae</taxon>
        <taxon>Abeliophyllum</taxon>
    </lineage>
</organism>
<protein>
    <submittedName>
        <fullName evidence="3">Formin-like protein 20</fullName>
    </submittedName>
</protein>
<evidence type="ECO:0000256" key="2">
    <source>
        <dbReference type="SAM" id="SignalP"/>
    </source>
</evidence>
<sequence length="197" mass="22585">MSLSITILFLPKQIWLCLCYMAWPIQKIEPGVARGSWATQAITSLYTIKLNIVFEYDTRYHNSASVIATFSAGNDSITINSSGHYYYISVDLHATAMRARRSLLWENQDNRFRYFNDFEVKLHRTLPVAKHFHRCARRNEAERDEPDTPVKVILVDKYKVSTTPPPRTPTSPPPPPSPPPAASLKRIRSFHSVPQKE</sequence>
<reference evidence="4" key="1">
    <citation type="submission" date="2024-07" db="EMBL/GenBank/DDBJ databases">
        <title>Two chromosome-level genome assemblies of Korean endemic species Abeliophyllum distichum and Forsythia ovata (Oleaceae).</title>
        <authorList>
            <person name="Jang H."/>
        </authorList>
    </citation>
    <scope>NUCLEOTIDE SEQUENCE [LARGE SCALE GENOMIC DNA]</scope>
</reference>
<dbReference type="Proteomes" id="UP001604336">
    <property type="component" value="Unassembled WGS sequence"/>
</dbReference>
<feature type="chain" id="PRO_5044801631" evidence="2">
    <location>
        <begin position="20"/>
        <end position="197"/>
    </location>
</feature>
<comment type="caution">
    <text evidence="3">The sequence shown here is derived from an EMBL/GenBank/DDBJ whole genome shotgun (WGS) entry which is preliminary data.</text>
</comment>
<accession>A0ABD1TD72</accession>
<gene>
    <name evidence="3" type="ORF">Adt_16281</name>
</gene>